<evidence type="ECO:0000313" key="1">
    <source>
        <dbReference type="EMBL" id="VDO64651.1"/>
    </source>
</evidence>
<organism evidence="2 3">
    <name type="scientific">Heligmosomoides polygyrus</name>
    <name type="common">Parasitic roundworm</name>
    <dbReference type="NCBI Taxonomy" id="6339"/>
    <lineage>
        <taxon>Eukaryota</taxon>
        <taxon>Metazoa</taxon>
        <taxon>Ecdysozoa</taxon>
        <taxon>Nematoda</taxon>
        <taxon>Chromadorea</taxon>
        <taxon>Rhabditida</taxon>
        <taxon>Rhabditina</taxon>
        <taxon>Rhabditomorpha</taxon>
        <taxon>Strongyloidea</taxon>
        <taxon>Heligmosomidae</taxon>
        <taxon>Heligmosomoides</taxon>
    </lineage>
</organism>
<proteinExistence type="predicted"/>
<dbReference type="WBParaSite" id="HPBE_0000546201-mRNA-1">
    <property type="protein sequence ID" value="HPBE_0000546201-mRNA-1"/>
    <property type="gene ID" value="HPBE_0000546201"/>
</dbReference>
<evidence type="ECO:0000313" key="3">
    <source>
        <dbReference type="WBParaSite" id="HPBE_0000546201-mRNA-1"/>
    </source>
</evidence>
<gene>
    <name evidence="1" type="ORF">HPBE_LOCUS5463</name>
</gene>
<dbReference type="AlphaFoldDB" id="A0A183FFW1"/>
<accession>A0A3P7WTV5</accession>
<evidence type="ECO:0000313" key="2">
    <source>
        <dbReference type="Proteomes" id="UP000050761"/>
    </source>
</evidence>
<reference evidence="1 2" key="1">
    <citation type="submission" date="2018-11" db="EMBL/GenBank/DDBJ databases">
        <authorList>
            <consortium name="Pathogen Informatics"/>
        </authorList>
    </citation>
    <scope>NUCLEOTIDE SEQUENCE [LARGE SCALE GENOMIC DNA]</scope>
</reference>
<sequence>MPKQTLQPALPPDLLSSIDRVFGYRPAWNACAAPLRTLHPSGSSLCQRVLAAGRPVGSFIRAAAPVAKTKCPAAGGDEVILGGTEGN</sequence>
<dbReference type="EMBL" id="UZAH01025475">
    <property type="protein sequence ID" value="VDO64651.1"/>
    <property type="molecule type" value="Genomic_DNA"/>
</dbReference>
<accession>A0A183FFW1</accession>
<dbReference type="Proteomes" id="UP000050761">
    <property type="component" value="Unassembled WGS sequence"/>
</dbReference>
<keyword evidence="2" id="KW-1185">Reference proteome</keyword>
<protein>
    <submittedName>
        <fullName evidence="3">Polyketide synthase</fullName>
    </submittedName>
</protein>
<reference evidence="3" key="2">
    <citation type="submission" date="2019-09" db="UniProtKB">
        <authorList>
            <consortium name="WormBaseParasite"/>
        </authorList>
    </citation>
    <scope>IDENTIFICATION</scope>
</reference>
<name>A0A183FFW1_HELPZ</name>